<comment type="caution">
    <text evidence="2">The sequence shown here is derived from an EMBL/GenBank/DDBJ whole genome shotgun (WGS) entry which is preliminary data.</text>
</comment>
<feature type="compositionally biased region" description="Basic and acidic residues" evidence="1">
    <location>
        <begin position="610"/>
        <end position="619"/>
    </location>
</feature>
<evidence type="ECO:0000313" key="3">
    <source>
        <dbReference type="Proteomes" id="UP000298663"/>
    </source>
</evidence>
<feature type="compositionally biased region" description="Basic and acidic residues" evidence="1">
    <location>
        <begin position="26"/>
        <end position="50"/>
    </location>
</feature>
<sequence length="906" mass="100165">MNHDLKTTASSKAETQNLAEPMSAKVKLDQDLSKAIHPQNDRKPESKIPLEPKPSQPSIDTTFITNLVLEPSKDTIFPEPLATSTLKRDKAPKTPKDSQGSILGEVVHLVEEQGVPAPVQRLASQPDESGVLGGRVYLEKSIDASFIPGLLAHPSSEDSKSKTINLASKDPKTSFIEDLLSQPSNYVPKKTTTSDHKCYVHGHSQPSKEIKPIDLTPEPAKVTIDTSFVADLISKKPKNDDEGQDNLLDNVFAQVDVAKIPEDPGRKLTIQEVERFDHSYISQYIEQHPRTRGTVEETVIRHEDSNLIEAKENPEPAAPKKPARSFKEPSLQIPEEVNKEEQKAADQVAQITVIKAVEDTEKAILQGEVKDQEAKHTSIDTGFISDLLSQGSKTLKDSNASFIDDLLSQSSDYVPKKTTTSDHQCHVHGHSLPSKELKPVDLKREPAIQTIDTSFVVNLVKEANPTGLNEGVAEDILASVFSQVHKGLELPSEEPTRKVSLEEVQEFDSGYIEKFIANNPSIEKRPILESTLSLEESGLVEPEKKTQKSKIKSEEPADTSFIANIVAQETITRATSEADDVLTAIFDVPKKRTPKKLVHQDSVQVIRRSRNQEPDKSDLLEAVFAKNKSPETEPDSEESSTESGIKVEIEENVPKTKDTAEVTPKQDLGKLQVKDKFTKKVSISEMEAIFIKLTPDDDSRSARSSESETLKVEKPTKKVSISAMKPKLIGVSESYEDLGDTVTLSTVSSQSGELDSEELDSSTPPKGVDLAESDTQLKRYGRKLTVEEVGGFDSKHVEKFIAEKPKLQEFRLQFEAPGVIDTSFIQEMFQEHPETSKKAVLSTSDKLVSKIFEKVPQEVSEHMDKNDSKPQPVPSCYAKPLHKELAYIDDLVKASRQSKSIEEASG</sequence>
<feature type="region of interest" description="Disordered" evidence="1">
    <location>
        <begin position="307"/>
        <end position="330"/>
    </location>
</feature>
<proteinExistence type="predicted"/>
<feature type="region of interest" description="Disordered" evidence="1">
    <location>
        <begin position="1"/>
        <end position="59"/>
    </location>
</feature>
<reference evidence="2 3" key="2">
    <citation type="journal article" date="2019" name="G3 (Bethesda)">
        <title>Hybrid Assembly of the Genome of the Entomopathogenic Nematode Steinernema carpocapsae Identifies the X-Chromosome.</title>
        <authorList>
            <person name="Serra L."/>
            <person name="Macchietto M."/>
            <person name="Macias-Munoz A."/>
            <person name="McGill C.J."/>
            <person name="Rodriguez I.M."/>
            <person name="Rodriguez B."/>
            <person name="Murad R."/>
            <person name="Mortazavi A."/>
        </authorList>
    </citation>
    <scope>NUCLEOTIDE SEQUENCE [LARGE SCALE GENOMIC DNA]</scope>
    <source>
        <strain evidence="2 3">ALL</strain>
    </source>
</reference>
<accession>A0A4U5MN28</accession>
<feature type="region of interest" description="Disordered" evidence="1">
    <location>
        <begin position="536"/>
        <end position="555"/>
    </location>
</feature>
<dbReference type="Proteomes" id="UP000298663">
    <property type="component" value="Unassembled WGS sequence"/>
</dbReference>
<reference evidence="2 3" key="1">
    <citation type="journal article" date="2015" name="Genome Biol.">
        <title>Comparative genomics of Steinernema reveals deeply conserved gene regulatory networks.</title>
        <authorList>
            <person name="Dillman A.R."/>
            <person name="Macchietto M."/>
            <person name="Porter C.F."/>
            <person name="Rogers A."/>
            <person name="Williams B."/>
            <person name="Antoshechkin I."/>
            <person name="Lee M.M."/>
            <person name="Goodwin Z."/>
            <person name="Lu X."/>
            <person name="Lewis E.E."/>
            <person name="Goodrich-Blair H."/>
            <person name="Stock S.P."/>
            <person name="Adams B.J."/>
            <person name="Sternberg P.W."/>
            <person name="Mortazavi A."/>
        </authorList>
    </citation>
    <scope>NUCLEOTIDE SEQUENCE [LARGE SCALE GENOMIC DNA]</scope>
    <source>
        <strain evidence="2 3">ALL</strain>
    </source>
</reference>
<feature type="compositionally biased region" description="Basic and acidic residues" evidence="1">
    <location>
        <begin position="86"/>
        <end position="96"/>
    </location>
</feature>
<feature type="compositionally biased region" description="Polar residues" evidence="1">
    <location>
        <begin position="7"/>
        <end position="18"/>
    </location>
</feature>
<feature type="region of interest" description="Disordered" evidence="1">
    <location>
        <begin position="75"/>
        <end position="101"/>
    </location>
</feature>
<organism evidence="2 3">
    <name type="scientific">Steinernema carpocapsae</name>
    <name type="common">Entomopathogenic nematode</name>
    <dbReference type="NCBI Taxonomy" id="34508"/>
    <lineage>
        <taxon>Eukaryota</taxon>
        <taxon>Metazoa</taxon>
        <taxon>Ecdysozoa</taxon>
        <taxon>Nematoda</taxon>
        <taxon>Chromadorea</taxon>
        <taxon>Rhabditida</taxon>
        <taxon>Tylenchina</taxon>
        <taxon>Panagrolaimomorpha</taxon>
        <taxon>Strongyloidoidea</taxon>
        <taxon>Steinernematidae</taxon>
        <taxon>Steinernema</taxon>
    </lineage>
</organism>
<feature type="region of interest" description="Disordered" evidence="1">
    <location>
        <begin position="602"/>
        <end position="665"/>
    </location>
</feature>
<feature type="compositionally biased region" description="Basic and acidic residues" evidence="1">
    <location>
        <begin position="645"/>
        <end position="660"/>
    </location>
</feature>
<feature type="region of interest" description="Disordered" evidence="1">
    <location>
        <begin position="693"/>
        <end position="717"/>
    </location>
</feature>
<protein>
    <submittedName>
        <fullName evidence="2">Uncharacterized protein</fullName>
    </submittedName>
</protein>
<feature type="region of interest" description="Disordered" evidence="1">
    <location>
        <begin position="858"/>
        <end position="877"/>
    </location>
</feature>
<evidence type="ECO:0000313" key="2">
    <source>
        <dbReference type="EMBL" id="TKR70881.1"/>
    </source>
</evidence>
<name>A0A4U5MN28_STECR</name>
<gene>
    <name evidence="2" type="ORF">L596_022847</name>
</gene>
<dbReference type="AlphaFoldDB" id="A0A4U5MN28"/>
<feature type="compositionally biased region" description="Basic and acidic residues" evidence="1">
    <location>
        <begin position="541"/>
        <end position="555"/>
    </location>
</feature>
<feature type="region of interest" description="Disordered" evidence="1">
    <location>
        <begin position="743"/>
        <end position="770"/>
    </location>
</feature>
<feature type="compositionally biased region" description="Basic and acidic residues" evidence="1">
    <location>
        <begin position="694"/>
        <end position="716"/>
    </location>
</feature>
<feature type="compositionally biased region" description="Basic and acidic residues" evidence="1">
    <location>
        <begin position="858"/>
        <end position="868"/>
    </location>
</feature>
<keyword evidence="3" id="KW-1185">Reference proteome</keyword>
<dbReference type="EMBL" id="AZBU02000007">
    <property type="protein sequence ID" value="TKR70881.1"/>
    <property type="molecule type" value="Genomic_DNA"/>
</dbReference>
<evidence type="ECO:0000256" key="1">
    <source>
        <dbReference type="SAM" id="MobiDB-lite"/>
    </source>
</evidence>